<sequence>MSVLARLGQFYINGAWVGPGAGARTMPVENPATEEIVGEVAIGSAEDADRAILAARAAFPAFSVKPASERIALLKRVREVYLSRAEDLAQAMSVEMGAPIGFSREAQVWAGDVHLAATIEAAERFPWEELRGTTLIQREAIGVVGLITPWNWPMNQIVCKVAPALAAGCTMVLKPSEIAPLSGLIFAEIMDAAGVPAGVFNLVNGDGPGVGSRLSSHPEVDMVSFTGSTRAGILVAEAAAPTVKRVAQELGGKSANIILASADLKAAVEGGVEACMSNTGQSCDAPTRMFVPRAVQEAALGIAGTKAASLRVGDPTDPETGIGPVVSRAQYEKIQGLIRTGIDEGAVLVAGGLDRPDGLNRGHFVRPTIFGNVTPGMTIAREEIFGPVLAIMPYDSVDEAVAMANDSVYGLGGYVQGEITEARAVARRLRTGQVQINYPDWDTFAPFGGYKQSGNGREYADWGIHDFCETKGIIGYGA</sequence>
<comment type="caution">
    <text evidence="4">The sequence shown here is derived from an EMBL/GenBank/DDBJ whole genome shotgun (WGS) entry which is preliminary data.</text>
</comment>
<dbReference type="RefSeq" id="WP_263339305.1">
    <property type="nucleotide sequence ID" value="NZ_JAOVQO010000019.1"/>
</dbReference>
<dbReference type="PANTHER" id="PTHR42804:SF1">
    <property type="entry name" value="ALDEHYDE DEHYDROGENASE-RELATED"/>
    <property type="match status" value="1"/>
</dbReference>
<dbReference type="EMBL" id="JAOVQO010000019">
    <property type="protein sequence ID" value="MCU9849934.1"/>
    <property type="molecule type" value="Genomic_DNA"/>
</dbReference>
<keyword evidence="5" id="KW-1185">Reference proteome</keyword>
<dbReference type="Gene3D" id="3.40.309.10">
    <property type="entry name" value="Aldehyde Dehydrogenase, Chain A, domain 2"/>
    <property type="match status" value="1"/>
</dbReference>
<dbReference type="SUPFAM" id="SSF53720">
    <property type="entry name" value="ALDH-like"/>
    <property type="match status" value="1"/>
</dbReference>
<dbReference type="Proteomes" id="UP001209535">
    <property type="component" value="Unassembled WGS sequence"/>
</dbReference>
<dbReference type="InterPro" id="IPR016163">
    <property type="entry name" value="Ald_DH_C"/>
</dbReference>
<evidence type="ECO:0000259" key="3">
    <source>
        <dbReference type="Pfam" id="PF00171"/>
    </source>
</evidence>
<dbReference type="InterPro" id="IPR016161">
    <property type="entry name" value="Ald_DH/histidinol_DH"/>
</dbReference>
<feature type="domain" description="Aldehyde dehydrogenase" evidence="3">
    <location>
        <begin position="22"/>
        <end position="471"/>
    </location>
</feature>
<evidence type="ECO:0000256" key="2">
    <source>
        <dbReference type="ARBA" id="ARBA00023002"/>
    </source>
</evidence>
<dbReference type="Pfam" id="PF00171">
    <property type="entry name" value="Aldedh"/>
    <property type="match status" value="1"/>
</dbReference>
<comment type="similarity">
    <text evidence="1">Belongs to the aldehyde dehydrogenase family.</text>
</comment>
<proteinExistence type="inferred from homology"/>
<reference evidence="4 5" key="1">
    <citation type="submission" date="2022-10" db="EMBL/GenBank/DDBJ databases">
        <title>Defluviimonas sp. nov., isolated from ocean surface sediments.</title>
        <authorList>
            <person name="He W."/>
            <person name="Wang L."/>
            <person name="Zhang D.-F."/>
        </authorList>
    </citation>
    <scope>NUCLEOTIDE SEQUENCE [LARGE SCALE GENOMIC DNA]</scope>
    <source>
        <strain evidence="4 5">WL0024</strain>
    </source>
</reference>
<protein>
    <submittedName>
        <fullName evidence="4">Aldehyde dehydrogenase family protein</fullName>
    </submittedName>
</protein>
<evidence type="ECO:0000313" key="4">
    <source>
        <dbReference type="EMBL" id="MCU9849934.1"/>
    </source>
</evidence>
<dbReference type="CDD" id="cd07138">
    <property type="entry name" value="ALDH_CddD_SSP0762"/>
    <property type="match status" value="1"/>
</dbReference>
<dbReference type="InterPro" id="IPR016162">
    <property type="entry name" value="Ald_DH_N"/>
</dbReference>
<dbReference type="Gene3D" id="3.40.605.10">
    <property type="entry name" value="Aldehyde Dehydrogenase, Chain A, domain 1"/>
    <property type="match status" value="1"/>
</dbReference>
<evidence type="ECO:0000313" key="5">
    <source>
        <dbReference type="Proteomes" id="UP001209535"/>
    </source>
</evidence>
<organism evidence="4 5">
    <name type="scientific">Albidovulum salinarum</name>
    <dbReference type="NCBI Taxonomy" id="2984153"/>
    <lineage>
        <taxon>Bacteria</taxon>
        <taxon>Pseudomonadati</taxon>
        <taxon>Pseudomonadota</taxon>
        <taxon>Alphaproteobacteria</taxon>
        <taxon>Rhodobacterales</taxon>
        <taxon>Paracoccaceae</taxon>
        <taxon>Albidovulum</taxon>
    </lineage>
</organism>
<name>A0ABT2X874_9RHOB</name>
<gene>
    <name evidence="4" type="ORF">OEZ60_18195</name>
</gene>
<keyword evidence="2" id="KW-0560">Oxidoreductase</keyword>
<accession>A0ABT2X874</accession>
<dbReference type="PANTHER" id="PTHR42804">
    <property type="entry name" value="ALDEHYDE DEHYDROGENASE"/>
    <property type="match status" value="1"/>
</dbReference>
<evidence type="ECO:0000256" key="1">
    <source>
        <dbReference type="ARBA" id="ARBA00009986"/>
    </source>
</evidence>
<dbReference type="InterPro" id="IPR015590">
    <property type="entry name" value="Aldehyde_DH_dom"/>
</dbReference>